<dbReference type="InterPro" id="IPR046796">
    <property type="entry name" value="Transposase_32_dom"/>
</dbReference>
<dbReference type="OrthoDB" id="1306244at2759"/>
<evidence type="ECO:0000313" key="4">
    <source>
        <dbReference type="Proteomes" id="UP000824120"/>
    </source>
</evidence>
<proteinExistence type="predicted"/>
<dbReference type="Pfam" id="PF20167">
    <property type="entry name" value="Transposase_32"/>
    <property type="match status" value="1"/>
</dbReference>
<keyword evidence="4" id="KW-1185">Reference proteome</keyword>
<dbReference type="PANTHER" id="PTHR33180:SF31">
    <property type="entry name" value="POLYPROTEIN PROTEIN"/>
    <property type="match status" value="1"/>
</dbReference>
<evidence type="ECO:0000256" key="1">
    <source>
        <dbReference type="SAM" id="MobiDB-lite"/>
    </source>
</evidence>
<feature type="compositionally biased region" description="Polar residues" evidence="1">
    <location>
        <begin position="206"/>
        <end position="215"/>
    </location>
</feature>
<dbReference type="PANTHER" id="PTHR33180">
    <property type="entry name" value="PHOTOSYSTEM II CP43 REACTION CENTER PROTEIN"/>
    <property type="match status" value="1"/>
</dbReference>
<comment type="caution">
    <text evidence="3">The sequence shown here is derived from an EMBL/GenBank/DDBJ whole genome shotgun (WGS) entry which is preliminary data.</text>
</comment>
<reference evidence="3 4" key="1">
    <citation type="submission" date="2020-09" db="EMBL/GenBank/DDBJ databases">
        <title>De no assembly of potato wild relative species, Solanum commersonii.</title>
        <authorList>
            <person name="Cho K."/>
        </authorList>
    </citation>
    <scope>NUCLEOTIDE SEQUENCE [LARGE SCALE GENOMIC DNA]</scope>
    <source>
        <strain evidence="3">LZ3.2</strain>
        <tissue evidence="3">Leaf</tissue>
    </source>
</reference>
<feature type="domain" description="Putative plant transposon protein" evidence="2">
    <location>
        <begin position="1"/>
        <end position="63"/>
    </location>
</feature>
<evidence type="ECO:0000313" key="3">
    <source>
        <dbReference type="EMBL" id="KAG5586369.1"/>
    </source>
</evidence>
<gene>
    <name evidence="3" type="ORF">H5410_046803</name>
</gene>
<evidence type="ECO:0000259" key="2">
    <source>
        <dbReference type="Pfam" id="PF20167"/>
    </source>
</evidence>
<sequence>MPSENESILRHANAACLGSILGNRWLNLGLIIEHEMAMRTKQRQTSLPFPVMITELCRRTGVPQDYTRDIKVTPSSSTDTRRIEAEYTREETPSTSFSTQPTRITQAMLLMMGHLPHSTDVRATRLERSITWMIKSAIIAALTPFQTSIDTLTTRDKACESRQRETFEVMSLKAEVADLRNDVDYLKSTDFTSLLEVVDDLDSCDTSVIPPSTTGDVHKDDAAIDESDTETDEEQI</sequence>
<protein>
    <recommendedName>
        <fullName evidence="2">Putative plant transposon protein domain-containing protein</fullName>
    </recommendedName>
</protein>
<feature type="region of interest" description="Disordered" evidence="1">
    <location>
        <begin position="206"/>
        <end position="236"/>
    </location>
</feature>
<organism evidence="3 4">
    <name type="scientific">Solanum commersonii</name>
    <name type="common">Commerson's wild potato</name>
    <name type="synonym">Commerson's nightshade</name>
    <dbReference type="NCBI Taxonomy" id="4109"/>
    <lineage>
        <taxon>Eukaryota</taxon>
        <taxon>Viridiplantae</taxon>
        <taxon>Streptophyta</taxon>
        <taxon>Embryophyta</taxon>
        <taxon>Tracheophyta</taxon>
        <taxon>Spermatophyta</taxon>
        <taxon>Magnoliopsida</taxon>
        <taxon>eudicotyledons</taxon>
        <taxon>Gunneridae</taxon>
        <taxon>Pentapetalae</taxon>
        <taxon>asterids</taxon>
        <taxon>lamiids</taxon>
        <taxon>Solanales</taxon>
        <taxon>Solanaceae</taxon>
        <taxon>Solanoideae</taxon>
        <taxon>Solaneae</taxon>
        <taxon>Solanum</taxon>
    </lineage>
</organism>
<dbReference type="EMBL" id="JACXVP010000009">
    <property type="protein sequence ID" value="KAG5586369.1"/>
    <property type="molecule type" value="Genomic_DNA"/>
</dbReference>
<dbReference type="AlphaFoldDB" id="A0A9J5XD92"/>
<dbReference type="Proteomes" id="UP000824120">
    <property type="component" value="Chromosome 9"/>
</dbReference>
<name>A0A9J5XD92_SOLCO</name>
<feature type="compositionally biased region" description="Acidic residues" evidence="1">
    <location>
        <begin position="223"/>
        <end position="236"/>
    </location>
</feature>
<accession>A0A9J5XD92</accession>